<keyword evidence="7 10" id="KW-1133">Transmembrane helix</keyword>
<dbReference type="GO" id="GO:0042910">
    <property type="term" value="F:xenobiotic transmembrane transporter activity"/>
    <property type="evidence" value="ECO:0007669"/>
    <property type="project" value="InterPro"/>
</dbReference>
<evidence type="ECO:0000256" key="8">
    <source>
        <dbReference type="ARBA" id="ARBA00023136"/>
    </source>
</evidence>
<feature type="transmembrane region" description="Helical" evidence="10">
    <location>
        <begin position="157"/>
        <end position="181"/>
    </location>
</feature>
<evidence type="ECO:0000256" key="7">
    <source>
        <dbReference type="ARBA" id="ARBA00022989"/>
    </source>
</evidence>
<feature type="transmembrane region" description="Helical" evidence="10">
    <location>
        <begin position="129"/>
        <end position="150"/>
    </location>
</feature>
<feature type="transmembrane region" description="Helical" evidence="10">
    <location>
        <begin position="307"/>
        <end position="330"/>
    </location>
</feature>
<dbReference type="GO" id="GO:0005886">
    <property type="term" value="C:plasma membrane"/>
    <property type="evidence" value="ECO:0007669"/>
    <property type="project" value="UniProtKB-SubCell"/>
</dbReference>
<feature type="transmembrane region" description="Helical" evidence="10">
    <location>
        <begin position="391"/>
        <end position="409"/>
    </location>
</feature>
<dbReference type="PIRSF" id="PIRSF006603">
    <property type="entry name" value="DinF"/>
    <property type="match status" value="1"/>
</dbReference>
<keyword evidence="4" id="KW-0813">Transport</keyword>
<evidence type="ECO:0000256" key="9">
    <source>
        <dbReference type="ARBA" id="ARBA00023251"/>
    </source>
</evidence>
<dbReference type="Pfam" id="PF01554">
    <property type="entry name" value="MatE"/>
    <property type="match status" value="2"/>
</dbReference>
<dbReference type="InterPro" id="IPR048279">
    <property type="entry name" value="MdtK-like"/>
</dbReference>
<evidence type="ECO:0000256" key="4">
    <source>
        <dbReference type="ARBA" id="ARBA00022448"/>
    </source>
</evidence>
<dbReference type="GO" id="GO:0046677">
    <property type="term" value="P:response to antibiotic"/>
    <property type="evidence" value="ECO:0007669"/>
    <property type="project" value="UniProtKB-KW"/>
</dbReference>
<comment type="caution">
    <text evidence="11">The sequence shown here is derived from an EMBL/GenBank/DDBJ whole genome shotgun (WGS) entry which is preliminary data.</text>
</comment>
<comment type="subcellular location">
    <subcellularLocation>
        <location evidence="1">Cell membrane</location>
        <topology evidence="1">Multi-pass membrane protein</topology>
    </subcellularLocation>
</comment>
<name>A0A9D1GKE9_9FIRM</name>
<keyword evidence="6 10" id="KW-0812">Transmembrane</keyword>
<dbReference type="EMBL" id="DVKS01000199">
    <property type="protein sequence ID" value="HIT42800.1"/>
    <property type="molecule type" value="Genomic_DNA"/>
</dbReference>
<dbReference type="InterPro" id="IPR045070">
    <property type="entry name" value="MATE_MepA-like"/>
</dbReference>
<dbReference type="GO" id="GO:0015297">
    <property type="term" value="F:antiporter activity"/>
    <property type="evidence" value="ECO:0007669"/>
    <property type="project" value="InterPro"/>
</dbReference>
<evidence type="ECO:0000256" key="3">
    <source>
        <dbReference type="ARBA" id="ARBA00022106"/>
    </source>
</evidence>
<dbReference type="InterPro" id="IPR051327">
    <property type="entry name" value="MATE_MepA_subfamily"/>
</dbReference>
<dbReference type="PANTHER" id="PTHR43823:SF3">
    <property type="entry name" value="MULTIDRUG EXPORT PROTEIN MEPA"/>
    <property type="match status" value="1"/>
</dbReference>
<feature type="transmembrane region" description="Helical" evidence="10">
    <location>
        <begin position="12"/>
        <end position="30"/>
    </location>
</feature>
<evidence type="ECO:0000256" key="10">
    <source>
        <dbReference type="SAM" id="Phobius"/>
    </source>
</evidence>
<dbReference type="InterPro" id="IPR002528">
    <property type="entry name" value="MATE_fam"/>
</dbReference>
<dbReference type="NCBIfam" id="TIGR00797">
    <property type="entry name" value="matE"/>
    <property type="match status" value="1"/>
</dbReference>
<gene>
    <name evidence="11" type="ORF">IAB60_12030</name>
</gene>
<feature type="transmembrane region" description="Helical" evidence="10">
    <location>
        <begin position="350"/>
        <end position="371"/>
    </location>
</feature>
<proteinExistence type="inferred from homology"/>
<keyword evidence="8 10" id="KW-0472">Membrane</keyword>
<evidence type="ECO:0000256" key="6">
    <source>
        <dbReference type="ARBA" id="ARBA00022692"/>
    </source>
</evidence>
<dbReference type="Proteomes" id="UP000886860">
    <property type="component" value="Unassembled WGS sequence"/>
</dbReference>
<evidence type="ECO:0000313" key="11">
    <source>
        <dbReference type="EMBL" id="HIT42800.1"/>
    </source>
</evidence>
<sequence length="452" mass="48386">MAHEPVSRIIPRLAVPTIISMLVSSIYNMADTFFVSQIGTSASGAVGIIFSAMSIIQALSFMVGMGSGNFMTRSIGAGKRRLAEHIVSIAFFTGALIGLAIAVLGTLNLHAVVIFLGATDTIAPYAEDYAFYIFLAAPFMTCSFIMNNLLRFQGKAFFAMFGITAGGLLNIILDPLFIFTLGMGTAGAALATGLSQFISFCILLCMCNLRKDCISIRFRNFRPTLRIYREVIYGGFPSLGRQGITSVATILMNVMAHPYGDAAIAAMSIVNRFMQFINSAIIGFGQGFQPVCSYCFGAKLYNRVKEACWFCIKVSTVVLVVFCILGFLASGNIIALFRKDDPAVIQIGTAALRFQLATLPLQGVITIGNMFPQSIGYGIRATLVSTARQGLFLIPALLILTPTLGILGLQISQPIADVATFILAAVVIRGILKEILADSRTSGSPKAASKNS</sequence>
<evidence type="ECO:0000256" key="1">
    <source>
        <dbReference type="ARBA" id="ARBA00004651"/>
    </source>
</evidence>
<keyword evidence="5" id="KW-1003">Cell membrane</keyword>
<feature type="transmembrane region" description="Helical" evidence="10">
    <location>
        <begin position="86"/>
        <end position="117"/>
    </location>
</feature>
<comment type="similarity">
    <text evidence="2">Belongs to the multi antimicrobial extrusion (MATE) (TC 2.A.66.1) family. MepA subfamily.</text>
</comment>
<reference evidence="11" key="2">
    <citation type="journal article" date="2021" name="PeerJ">
        <title>Extensive microbial diversity within the chicken gut microbiome revealed by metagenomics and culture.</title>
        <authorList>
            <person name="Gilroy R."/>
            <person name="Ravi A."/>
            <person name="Getino M."/>
            <person name="Pursley I."/>
            <person name="Horton D.L."/>
            <person name="Alikhan N.F."/>
            <person name="Baker D."/>
            <person name="Gharbi K."/>
            <person name="Hall N."/>
            <person name="Watson M."/>
            <person name="Adriaenssens E.M."/>
            <person name="Foster-Nyarko E."/>
            <person name="Jarju S."/>
            <person name="Secka A."/>
            <person name="Antonio M."/>
            <person name="Oren A."/>
            <person name="Chaudhuri R.R."/>
            <person name="La Ragione R."/>
            <person name="Hildebrand F."/>
            <person name="Pallen M.J."/>
        </authorList>
    </citation>
    <scope>NUCLEOTIDE SEQUENCE</scope>
    <source>
        <strain evidence="11">CHK123-3438</strain>
    </source>
</reference>
<reference evidence="11" key="1">
    <citation type="submission" date="2020-10" db="EMBL/GenBank/DDBJ databases">
        <authorList>
            <person name="Gilroy R."/>
        </authorList>
    </citation>
    <scope>NUCLEOTIDE SEQUENCE</scope>
    <source>
        <strain evidence="11">CHK123-3438</strain>
    </source>
</reference>
<feature type="transmembrane region" description="Helical" evidence="10">
    <location>
        <begin position="42"/>
        <end position="65"/>
    </location>
</feature>
<evidence type="ECO:0000256" key="2">
    <source>
        <dbReference type="ARBA" id="ARBA00008417"/>
    </source>
</evidence>
<feature type="transmembrane region" description="Helical" evidence="10">
    <location>
        <begin position="187"/>
        <end position="209"/>
    </location>
</feature>
<keyword evidence="9" id="KW-0046">Antibiotic resistance</keyword>
<dbReference type="CDD" id="cd13143">
    <property type="entry name" value="MATE_MepA_like"/>
    <property type="match status" value="1"/>
</dbReference>
<protein>
    <recommendedName>
        <fullName evidence="3">Multidrug export protein MepA</fullName>
    </recommendedName>
</protein>
<accession>A0A9D1GKE9</accession>
<evidence type="ECO:0000256" key="5">
    <source>
        <dbReference type="ARBA" id="ARBA00022475"/>
    </source>
</evidence>
<evidence type="ECO:0000313" key="12">
    <source>
        <dbReference type="Proteomes" id="UP000886860"/>
    </source>
</evidence>
<dbReference type="PANTHER" id="PTHR43823">
    <property type="entry name" value="SPORULATION PROTEIN YKVU"/>
    <property type="match status" value="1"/>
</dbReference>
<feature type="transmembrane region" description="Helical" evidence="10">
    <location>
        <begin position="415"/>
        <end position="432"/>
    </location>
</feature>
<dbReference type="AlphaFoldDB" id="A0A9D1GKE9"/>
<organism evidence="11 12">
    <name type="scientific">Candidatus Caccovicinus merdipullorum</name>
    <dbReference type="NCBI Taxonomy" id="2840724"/>
    <lineage>
        <taxon>Bacteria</taxon>
        <taxon>Bacillati</taxon>
        <taxon>Bacillota</taxon>
        <taxon>Clostridia</taxon>
        <taxon>Eubacteriales</taxon>
        <taxon>Candidatus Caccovicinus</taxon>
    </lineage>
</organism>